<dbReference type="PANTHER" id="PTHR14950">
    <property type="entry name" value="DICER-RELATED"/>
    <property type="match status" value="1"/>
</dbReference>
<dbReference type="SUPFAM" id="SSF69065">
    <property type="entry name" value="RNase III domain-like"/>
    <property type="match status" value="1"/>
</dbReference>
<dbReference type="GO" id="GO:0004525">
    <property type="term" value="F:ribonuclease III activity"/>
    <property type="evidence" value="ECO:0007669"/>
    <property type="project" value="InterPro"/>
</dbReference>
<dbReference type="InterPro" id="IPR000999">
    <property type="entry name" value="RNase_III_dom"/>
</dbReference>
<keyword evidence="5" id="KW-1185">Reference proteome</keyword>
<comment type="caution">
    <text evidence="4">The sequence shown here is derived from an EMBL/GenBank/DDBJ whole genome shotgun (WGS) entry which is preliminary data.</text>
</comment>
<evidence type="ECO:0000313" key="5">
    <source>
        <dbReference type="Proteomes" id="UP000807716"/>
    </source>
</evidence>
<evidence type="ECO:0000256" key="1">
    <source>
        <dbReference type="ARBA" id="ARBA00022801"/>
    </source>
</evidence>
<dbReference type="SMART" id="SM00535">
    <property type="entry name" value="RIBOc"/>
    <property type="match status" value="1"/>
</dbReference>
<proteinExistence type="predicted"/>
<protein>
    <submittedName>
        <fullName evidence="4">Endoribonuclease Dicer</fullName>
    </submittedName>
</protein>
<evidence type="ECO:0000313" key="4">
    <source>
        <dbReference type="EMBL" id="KAG0251255.1"/>
    </source>
</evidence>
<keyword evidence="1" id="KW-0378">Hydrolase</keyword>
<feature type="domain" description="RNase III" evidence="3">
    <location>
        <begin position="238"/>
        <end position="425"/>
    </location>
</feature>
<dbReference type="AlphaFoldDB" id="A0A9P6PRF2"/>
<feature type="compositionally biased region" description="Polar residues" evidence="2">
    <location>
        <begin position="573"/>
        <end position="589"/>
    </location>
</feature>
<sequence length="759" mass="84502">MIRYSAKDVKDPVQPGSAEGHALVGHGVWQLMSSTDLFVRHPLFTEGELECERSRRLHEPFTSGQRQLQPAMATTSTTSSPLSSKTKKKKSARILAQQQQRTNPTLLRVNKQLRCRRDELKKVLANAYISGGVEKAMEKARQGLYYEFTEGVKVWGDFIQVWDKWITSIRQDAFLALPYITQRSKLDTNIRRAVSKCSDPVALEKGGHRRGVEKWLDADVPLLMSEATLARCLVVVDFAHVEQVLGYQFRERRYLVGILNAGTGTIGRAMFERLEWLGDAIIELLASEYWYNRPPTTSATSTMSSMKTLTVCNHFLGLLTIFLGCYRYVSGGEDEKWEAMRDALSRLLDLKDVDPSERQRYAALPPLEGRLGRMPFEDLVHYLRRRADVERVHSDWAPFWIAVPMPKKGGDFFEALFGAVYQDAGFNYAVVSQVFRNTMQVVLDIFLSPGQKIDPIDTFSSSMNHLGCSKWVITSIAPKARPYQQDFTQQEARARSPEQVDVEMLDIEQPEVLHASRTIGTDDLFSVSSCGQMSTSSTLREGLSASEVSSWLNLMGSRSSRSYLTPQAMPGSNDPSIPEPTSSMSVGAGNNNNNNNNNNISRKSSRGSSVARHEYNLRSLKRLGKSPAGAQVKKAVMKNATKKAALRQAALAKAGLQKVALELAASNKAALRLAAVKKALGKDSAKCGDPLEKMQETVVDGYEYAFEVQVHGHVVAEATGRRQVDAWNAVIQQALNILDEHPHYVMMHCTCALNSSAAK</sequence>
<dbReference type="EMBL" id="JAAAJB010000773">
    <property type="protein sequence ID" value="KAG0251255.1"/>
    <property type="molecule type" value="Genomic_DNA"/>
</dbReference>
<feature type="compositionally biased region" description="Low complexity" evidence="2">
    <location>
        <begin position="74"/>
        <end position="84"/>
    </location>
</feature>
<accession>A0A9P6PRF2</accession>
<evidence type="ECO:0000259" key="3">
    <source>
        <dbReference type="PROSITE" id="PS50142"/>
    </source>
</evidence>
<feature type="compositionally biased region" description="Low complexity" evidence="2">
    <location>
        <begin position="590"/>
        <end position="599"/>
    </location>
</feature>
<dbReference type="PROSITE" id="PS00517">
    <property type="entry name" value="RNASE_3_1"/>
    <property type="match status" value="1"/>
</dbReference>
<name>A0A9P6PRF2_9FUNG</name>
<dbReference type="Pfam" id="PF00636">
    <property type="entry name" value="Ribonuclease_3"/>
    <property type="match status" value="1"/>
</dbReference>
<dbReference type="InterPro" id="IPR036389">
    <property type="entry name" value="RNase_III_sf"/>
</dbReference>
<dbReference type="Gene3D" id="1.10.1520.10">
    <property type="entry name" value="Ribonuclease III domain"/>
    <property type="match status" value="1"/>
</dbReference>
<gene>
    <name evidence="4" type="primary">DICER1</name>
    <name evidence="4" type="ORF">DFQ27_008899</name>
</gene>
<organism evidence="4 5">
    <name type="scientific">Actinomortierella ambigua</name>
    <dbReference type="NCBI Taxonomy" id="1343610"/>
    <lineage>
        <taxon>Eukaryota</taxon>
        <taxon>Fungi</taxon>
        <taxon>Fungi incertae sedis</taxon>
        <taxon>Mucoromycota</taxon>
        <taxon>Mortierellomycotina</taxon>
        <taxon>Mortierellomycetes</taxon>
        <taxon>Mortierellales</taxon>
        <taxon>Mortierellaceae</taxon>
        <taxon>Actinomortierella</taxon>
    </lineage>
</organism>
<dbReference type="PANTHER" id="PTHR14950:SF37">
    <property type="entry name" value="ENDORIBONUCLEASE DICER"/>
    <property type="match status" value="1"/>
</dbReference>
<reference evidence="4" key="1">
    <citation type="journal article" date="2020" name="Fungal Divers.">
        <title>Resolving the Mortierellaceae phylogeny through synthesis of multi-gene phylogenetics and phylogenomics.</title>
        <authorList>
            <person name="Vandepol N."/>
            <person name="Liber J."/>
            <person name="Desiro A."/>
            <person name="Na H."/>
            <person name="Kennedy M."/>
            <person name="Barry K."/>
            <person name="Grigoriev I.V."/>
            <person name="Miller A.N."/>
            <person name="O'Donnell K."/>
            <person name="Stajich J.E."/>
            <person name="Bonito G."/>
        </authorList>
    </citation>
    <scope>NUCLEOTIDE SEQUENCE</scope>
    <source>
        <strain evidence="4">BC1065</strain>
    </source>
</reference>
<dbReference type="Proteomes" id="UP000807716">
    <property type="component" value="Unassembled WGS sequence"/>
</dbReference>
<feature type="region of interest" description="Disordered" evidence="2">
    <location>
        <begin position="562"/>
        <end position="612"/>
    </location>
</feature>
<dbReference type="OrthoDB" id="2449539at2759"/>
<evidence type="ECO:0000256" key="2">
    <source>
        <dbReference type="SAM" id="MobiDB-lite"/>
    </source>
</evidence>
<dbReference type="GO" id="GO:0006396">
    <property type="term" value="P:RNA processing"/>
    <property type="evidence" value="ECO:0007669"/>
    <property type="project" value="InterPro"/>
</dbReference>
<dbReference type="PROSITE" id="PS50142">
    <property type="entry name" value="RNASE_3_2"/>
    <property type="match status" value="1"/>
</dbReference>
<feature type="region of interest" description="Disordered" evidence="2">
    <location>
        <begin position="58"/>
        <end position="97"/>
    </location>
</feature>